<evidence type="ECO:0000313" key="1">
    <source>
        <dbReference type="EMBL" id="GFP88636.1"/>
    </source>
</evidence>
<name>A0A830BP74_9LAMI</name>
<sequence length="97" mass="10511">MEGIIPFILRATKKKRTQNPYLCLAADNPIGRSRHLLLAGDSIDGSSHRLSRSDYPHPAAFECFSAGGRAATPSDNENGLRQRGFTSAAQCHVSART</sequence>
<evidence type="ECO:0000313" key="2">
    <source>
        <dbReference type="Proteomes" id="UP000653305"/>
    </source>
</evidence>
<protein>
    <submittedName>
        <fullName evidence="1">Uncharacterized protein</fullName>
    </submittedName>
</protein>
<proteinExistence type="predicted"/>
<reference evidence="1" key="1">
    <citation type="submission" date="2020-07" db="EMBL/GenBank/DDBJ databases">
        <title>Ethylene signaling mediates host invasion by parasitic plants.</title>
        <authorList>
            <person name="Yoshida S."/>
        </authorList>
    </citation>
    <scope>NUCLEOTIDE SEQUENCE</scope>
    <source>
        <strain evidence="1">Okayama</strain>
    </source>
</reference>
<organism evidence="1 2">
    <name type="scientific">Phtheirospermum japonicum</name>
    <dbReference type="NCBI Taxonomy" id="374723"/>
    <lineage>
        <taxon>Eukaryota</taxon>
        <taxon>Viridiplantae</taxon>
        <taxon>Streptophyta</taxon>
        <taxon>Embryophyta</taxon>
        <taxon>Tracheophyta</taxon>
        <taxon>Spermatophyta</taxon>
        <taxon>Magnoliopsida</taxon>
        <taxon>eudicotyledons</taxon>
        <taxon>Gunneridae</taxon>
        <taxon>Pentapetalae</taxon>
        <taxon>asterids</taxon>
        <taxon>lamiids</taxon>
        <taxon>Lamiales</taxon>
        <taxon>Orobanchaceae</taxon>
        <taxon>Orobanchaceae incertae sedis</taxon>
        <taxon>Phtheirospermum</taxon>
    </lineage>
</organism>
<dbReference type="AlphaFoldDB" id="A0A830BP74"/>
<dbReference type="Proteomes" id="UP000653305">
    <property type="component" value="Unassembled WGS sequence"/>
</dbReference>
<comment type="caution">
    <text evidence="1">The sequence shown here is derived from an EMBL/GenBank/DDBJ whole genome shotgun (WGS) entry which is preliminary data.</text>
</comment>
<dbReference type="PANTHER" id="PTHR38370">
    <property type="entry name" value="BETA-1,4-XYLOSIDASE"/>
    <property type="match status" value="1"/>
</dbReference>
<dbReference type="EMBL" id="BMAC01000170">
    <property type="protein sequence ID" value="GFP88636.1"/>
    <property type="molecule type" value="Genomic_DNA"/>
</dbReference>
<keyword evidence="2" id="KW-1185">Reference proteome</keyword>
<accession>A0A830BP74</accession>
<dbReference type="PANTHER" id="PTHR38370:SF1">
    <property type="entry name" value="BETA-1,4-XYLOSIDASE"/>
    <property type="match status" value="1"/>
</dbReference>
<gene>
    <name evidence="1" type="ORF">PHJA_001007300</name>
</gene>
<dbReference type="OrthoDB" id="1929722at2759"/>